<dbReference type="SUPFAM" id="SSF89069">
    <property type="entry name" value="N-terminal, cytoplasmic domain of anti-sigmaE factor RseA"/>
    <property type="match status" value="1"/>
</dbReference>
<dbReference type="GO" id="GO:0016989">
    <property type="term" value="F:sigma factor antagonist activity"/>
    <property type="evidence" value="ECO:0007669"/>
    <property type="project" value="InterPro"/>
</dbReference>
<dbReference type="InterPro" id="IPR005572">
    <property type="entry name" value="Anti-sigma_E_RseA_N"/>
</dbReference>
<dbReference type="OrthoDB" id="8561243at2"/>
<proteinExistence type="predicted"/>
<evidence type="ECO:0000259" key="1">
    <source>
        <dbReference type="Pfam" id="PF03872"/>
    </source>
</evidence>
<dbReference type="InterPro" id="IPR036147">
    <property type="entry name" value="Anti-sigma_E_RseA_N_sf"/>
</dbReference>
<protein>
    <recommendedName>
        <fullName evidence="1">Anti sigma-E protein RseA N-terminal domain-containing protein</fullName>
    </recommendedName>
</protein>
<accession>A0A4P6UL94</accession>
<dbReference type="CDD" id="cd16328">
    <property type="entry name" value="RseA_N"/>
    <property type="match status" value="1"/>
</dbReference>
<evidence type="ECO:0000313" key="3">
    <source>
        <dbReference type="Proteomes" id="UP000292939"/>
    </source>
</evidence>
<dbReference type="Gene3D" id="1.10.10.880">
    <property type="entry name" value="Anti sigma-E protein RseA, N-terminal domain"/>
    <property type="match status" value="1"/>
</dbReference>
<dbReference type="Pfam" id="PF03872">
    <property type="entry name" value="RseA_N"/>
    <property type="match status" value="1"/>
</dbReference>
<sequence length="285" mass="30831">MEHEKLTSLNQGSPDGALSAPAAADEAFAHVLTSVLLDGELRGEEFAQACLALESDAQARQRWHDYHLVGEALRQGAGEVCWVLNPGRTHDELFLSRLRGHLAQENTPRGWAEERIEHPSGQRLQDQRRAVRQGANDSYGAWRITAGLCALVVVGMLGWQGVAGLQSASQVRQLAQARADQRSSTPAEVGRWAMPQRVSATASTTPMFTASDGVAQSFLAPRSLGQDAPMVMLRDPRLDHLMARQGGVSGRVASEGRYPRPRLGRPGVAAQGVLVNLDKSPVLPR</sequence>
<gene>
    <name evidence="2" type="ORF">DW355_09290</name>
</gene>
<name>A0A4P6UL94_9BURK</name>
<reference evidence="2 3" key="1">
    <citation type="submission" date="2018-07" db="EMBL/GenBank/DDBJ databases">
        <title>Exploring interactions and the metabolic potential of the ultra-small soil bacteria Hylemonella gracilis.</title>
        <authorList>
            <person name="Tyc O."/>
            <person name="Kulkarni P."/>
            <person name="Gawehns F."/>
            <person name="Hundscheid M."/>
            <person name="Zweers H."/>
            <person name="Garbeva P."/>
        </authorList>
    </citation>
    <scope>NUCLEOTIDE SEQUENCE [LARGE SCALE GENOMIC DNA]</scope>
    <source>
        <strain evidence="2 3">NS1</strain>
    </source>
</reference>
<dbReference type="Proteomes" id="UP000292939">
    <property type="component" value="Chromosome"/>
</dbReference>
<evidence type="ECO:0000313" key="2">
    <source>
        <dbReference type="EMBL" id="QBK04940.1"/>
    </source>
</evidence>
<dbReference type="AlphaFoldDB" id="A0A4P6UL94"/>
<dbReference type="EMBL" id="CP031395">
    <property type="protein sequence ID" value="QBK04940.1"/>
    <property type="molecule type" value="Genomic_DNA"/>
</dbReference>
<dbReference type="KEGG" id="hgr:DW355_09290"/>
<organism evidence="2 3">
    <name type="scientific">Hylemonella gracilis</name>
    <dbReference type="NCBI Taxonomy" id="80880"/>
    <lineage>
        <taxon>Bacteria</taxon>
        <taxon>Pseudomonadati</taxon>
        <taxon>Pseudomonadota</taxon>
        <taxon>Betaproteobacteria</taxon>
        <taxon>Burkholderiales</taxon>
        <taxon>Comamonadaceae</taxon>
        <taxon>Hylemonella</taxon>
    </lineage>
</organism>
<feature type="domain" description="Anti sigma-E protein RseA N-terminal" evidence="1">
    <location>
        <begin position="34"/>
        <end position="78"/>
    </location>
</feature>